<dbReference type="OrthoDB" id="5915502at2759"/>
<dbReference type="RefSeq" id="XP_015524477.1">
    <property type="nucleotide sequence ID" value="XM_015668991.2"/>
</dbReference>
<dbReference type="AlphaFoldDB" id="A0A6J0CCZ6"/>
<proteinExistence type="predicted"/>
<dbReference type="KEGG" id="nlo:107227760"/>
<dbReference type="PANTHER" id="PTHR38640">
    <property type="entry name" value="GEO09659P1"/>
    <property type="match status" value="1"/>
</dbReference>
<dbReference type="PANTHER" id="PTHR38640:SF1">
    <property type="entry name" value="GEO09659P1"/>
    <property type="match status" value="1"/>
</dbReference>
<keyword evidence="1" id="KW-0472">Membrane</keyword>
<keyword evidence="1" id="KW-1133">Transmembrane helix</keyword>
<organism evidence="3">
    <name type="scientific">Neodiprion lecontei</name>
    <name type="common">Redheaded pine sawfly</name>
    <dbReference type="NCBI Taxonomy" id="441921"/>
    <lineage>
        <taxon>Eukaryota</taxon>
        <taxon>Metazoa</taxon>
        <taxon>Ecdysozoa</taxon>
        <taxon>Arthropoda</taxon>
        <taxon>Hexapoda</taxon>
        <taxon>Insecta</taxon>
        <taxon>Pterygota</taxon>
        <taxon>Neoptera</taxon>
        <taxon>Endopterygota</taxon>
        <taxon>Hymenoptera</taxon>
        <taxon>Tenthredinoidea</taxon>
        <taxon>Diprionidae</taxon>
        <taxon>Diprioninae</taxon>
        <taxon>Neodiprion</taxon>
    </lineage>
</organism>
<evidence type="ECO:0000313" key="3">
    <source>
        <dbReference type="RefSeq" id="XP_015524477.1"/>
    </source>
</evidence>
<evidence type="ECO:0000313" key="2">
    <source>
        <dbReference type="Proteomes" id="UP000829291"/>
    </source>
</evidence>
<dbReference type="Proteomes" id="UP000829291">
    <property type="component" value="Chromosome 1"/>
</dbReference>
<evidence type="ECO:0000256" key="1">
    <source>
        <dbReference type="SAM" id="Phobius"/>
    </source>
</evidence>
<keyword evidence="2" id="KW-1185">Reference proteome</keyword>
<feature type="transmembrane region" description="Helical" evidence="1">
    <location>
        <begin position="28"/>
        <end position="47"/>
    </location>
</feature>
<gene>
    <name evidence="3" type="primary">LOC107227760</name>
</gene>
<protein>
    <submittedName>
        <fullName evidence="3">Uncharacterized protein LOC107227760</fullName>
    </submittedName>
</protein>
<accession>A0A6J0CCZ6</accession>
<sequence length="153" mass="16138">MAATGSSKGSVLEKFGLQPVTKCSLAKFYVPALGAVSYTGLSINVMNPRLIVRIFPTTDITNLLLGSTFLGTGSYIYTREHLKNAPPANKIAYSAAGAVLLSFGSVLVWSILRSIIPPNSSLHTIAGIGSGIAFIKIGTSYLEFVDSQVVAKK</sequence>
<keyword evidence="1" id="KW-0812">Transmembrane</keyword>
<feature type="transmembrane region" description="Helical" evidence="1">
    <location>
        <begin position="59"/>
        <end position="78"/>
    </location>
</feature>
<reference evidence="3" key="1">
    <citation type="submission" date="2025-08" db="UniProtKB">
        <authorList>
            <consortium name="RefSeq"/>
        </authorList>
    </citation>
    <scope>IDENTIFICATION</scope>
    <source>
        <tissue evidence="3">Thorax and Abdomen</tissue>
    </source>
</reference>
<feature type="transmembrane region" description="Helical" evidence="1">
    <location>
        <begin position="90"/>
        <end position="112"/>
    </location>
</feature>
<dbReference type="FunCoup" id="A0A6J0CCZ6">
    <property type="interactions" value="25"/>
</dbReference>
<name>A0A6J0CCZ6_NEOLC</name>
<dbReference type="InParanoid" id="A0A6J0CCZ6"/>
<dbReference type="GeneID" id="107227760"/>